<dbReference type="AlphaFoldDB" id="C0PE29"/>
<dbReference type="EMBL" id="BT066548">
    <property type="protein sequence ID" value="ACN33445.1"/>
    <property type="molecule type" value="mRNA"/>
</dbReference>
<reference evidence="1" key="1">
    <citation type="journal article" date="2009" name="PLoS Genet.">
        <title>Sequencing, mapping, and analysis of 27,455 maize full-length cDNAs.</title>
        <authorList>
            <person name="Soderlund C."/>
            <person name="Descour A."/>
            <person name="Kudrna D."/>
            <person name="Bomhoff M."/>
            <person name="Boyd L."/>
            <person name="Currie J."/>
            <person name="Angelova A."/>
            <person name="Collura K."/>
            <person name="Wissotski M."/>
            <person name="Ashley E."/>
            <person name="Morrow D."/>
            <person name="Fernandes J."/>
            <person name="Walbot V."/>
            <person name="Yu Y."/>
        </authorList>
    </citation>
    <scope>NUCLEOTIDE SEQUENCE</scope>
    <source>
        <strain evidence="1">B73</strain>
    </source>
</reference>
<evidence type="ECO:0000313" key="1">
    <source>
        <dbReference type="EMBL" id="ACN33445.1"/>
    </source>
</evidence>
<sequence>MFTGINNGYVIFIVRGSVINMIGTAKLAAVIKLYRGTISCSVLCG</sequence>
<proteinExistence type="evidence at transcript level"/>
<accession>C0PE29</accession>
<name>C0PE29_MAIZE</name>
<organism evidence="1">
    <name type="scientific">Zea mays</name>
    <name type="common">Maize</name>
    <dbReference type="NCBI Taxonomy" id="4577"/>
    <lineage>
        <taxon>Eukaryota</taxon>
        <taxon>Viridiplantae</taxon>
        <taxon>Streptophyta</taxon>
        <taxon>Embryophyta</taxon>
        <taxon>Tracheophyta</taxon>
        <taxon>Spermatophyta</taxon>
        <taxon>Magnoliopsida</taxon>
        <taxon>Liliopsida</taxon>
        <taxon>Poales</taxon>
        <taxon>Poaceae</taxon>
        <taxon>PACMAD clade</taxon>
        <taxon>Panicoideae</taxon>
        <taxon>Andropogonodae</taxon>
        <taxon>Andropogoneae</taxon>
        <taxon>Tripsacinae</taxon>
        <taxon>Zea</taxon>
    </lineage>
</organism>
<protein>
    <submittedName>
        <fullName evidence="1">Uncharacterized protein</fullName>
    </submittedName>
</protein>